<dbReference type="PaxDb" id="166486-ERS852572_00885"/>
<reference evidence="1 2" key="1">
    <citation type="submission" date="2015-09" db="EMBL/GenBank/DDBJ databases">
        <authorList>
            <consortium name="Pathogen Informatics"/>
        </authorList>
    </citation>
    <scope>NUCLEOTIDE SEQUENCE [LARGE SCALE GENOMIC DNA]</scope>
    <source>
        <strain evidence="1 2">2789STDY5834960</strain>
    </source>
</reference>
<dbReference type="Proteomes" id="UP000095350">
    <property type="component" value="Unassembled WGS sequence"/>
</dbReference>
<proteinExistence type="predicted"/>
<sequence>MNTEIANAVNAAGDKAQYDTRVKRLLAQKSILAHILVKTEQSMNLKE</sequence>
<dbReference type="EMBL" id="CYXZ01000006">
    <property type="protein sequence ID" value="CUM87804.1"/>
    <property type="molecule type" value="Genomic_DNA"/>
</dbReference>
<protein>
    <submittedName>
        <fullName evidence="1">Uncharacterized protein</fullName>
    </submittedName>
</protein>
<evidence type="ECO:0000313" key="2">
    <source>
        <dbReference type="Proteomes" id="UP000095350"/>
    </source>
</evidence>
<accession>A0A173SB94</accession>
<dbReference type="STRING" id="166486.ERS852572_00885"/>
<organism evidence="1 2">
    <name type="scientific">Roseburia intestinalis</name>
    <dbReference type="NCBI Taxonomy" id="166486"/>
    <lineage>
        <taxon>Bacteria</taxon>
        <taxon>Bacillati</taxon>
        <taxon>Bacillota</taxon>
        <taxon>Clostridia</taxon>
        <taxon>Lachnospirales</taxon>
        <taxon>Lachnospiraceae</taxon>
        <taxon>Roseburia</taxon>
    </lineage>
</organism>
<dbReference type="AlphaFoldDB" id="A0A173SB94"/>
<gene>
    <name evidence="1" type="ORF">ERS852572_00885</name>
</gene>
<name>A0A173SB94_9FIRM</name>
<evidence type="ECO:0000313" key="1">
    <source>
        <dbReference type="EMBL" id="CUM87804.1"/>
    </source>
</evidence>